<dbReference type="AlphaFoldDB" id="A0A937DKV3"/>
<dbReference type="PANTHER" id="PTHR10434">
    <property type="entry name" value="1-ACYL-SN-GLYCEROL-3-PHOSPHATE ACYLTRANSFERASE"/>
    <property type="match status" value="1"/>
</dbReference>
<evidence type="ECO:0000256" key="10">
    <source>
        <dbReference type="ARBA" id="ARBA00023315"/>
    </source>
</evidence>
<dbReference type="Pfam" id="PF01553">
    <property type="entry name" value="Acyltransferase"/>
    <property type="match status" value="1"/>
</dbReference>
<evidence type="ECO:0000256" key="2">
    <source>
        <dbReference type="ARBA" id="ARBA00004728"/>
    </source>
</evidence>
<dbReference type="GO" id="GO:0016020">
    <property type="term" value="C:membrane"/>
    <property type="evidence" value="ECO:0007669"/>
    <property type="project" value="InterPro"/>
</dbReference>
<reference evidence="14" key="1">
    <citation type="submission" date="2021-01" db="EMBL/GenBank/DDBJ databases">
        <title>Marivirga sp. nov., isolated from intertidal surface sediments.</title>
        <authorList>
            <person name="Zhang M."/>
        </authorList>
    </citation>
    <scope>NUCLEOTIDE SEQUENCE</scope>
    <source>
        <strain evidence="14">SM1354</strain>
    </source>
</reference>
<evidence type="ECO:0000256" key="6">
    <source>
        <dbReference type="ARBA" id="ARBA00016139"/>
    </source>
</evidence>
<proteinExistence type="inferred from homology"/>
<evidence type="ECO:0000256" key="7">
    <source>
        <dbReference type="ARBA" id="ARBA00022516"/>
    </source>
</evidence>
<comment type="catalytic activity">
    <reaction evidence="1 11">
        <text>a 1-acyl-sn-glycero-3-phosphate + an acyl-CoA = a 1,2-diacyl-sn-glycero-3-phosphate + CoA</text>
        <dbReference type="Rhea" id="RHEA:19709"/>
        <dbReference type="ChEBI" id="CHEBI:57287"/>
        <dbReference type="ChEBI" id="CHEBI:57970"/>
        <dbReference type="ChEBI" id="CHEBI:58342"/>
        <dbReference type="ChEBI" id="CHEBI:58608"/>
        <dbReference type="EC" id="2.3.1.51"/>
    </reaction>
</comment>
<comment type="domain">
    <text evidence="11">The HXXXXD motif is essential for acyltransferase activity and may constitute the binding site for the phosphate moiety of the glycerol-3-phosphate.</text>
</comment>
<comment type="pathway">
    <text evidence="3">Lipid metabolism.</text>
</comment>
<comment type="caution">
    <text evidence="14">The sequence shown here is derived from an EMBL/GenBank/DDBJ whole genome shotgun (WGS) entry which is preliminary data.</text>
</comment>
<keyword evidence="11" id="KW-0594">Phospholipid biosynthesis</keyword>
<sequence>MIKLFRFIYTLWALLVFHVFMIILFPFFIIPPLLHKRGNVLSWKAIRLWSLIFSSLNRIIYKIEGQENISKDENYVFIVNHTSFLDSPALPQAINRPFRALAKKELTKIPIFGFIVKMVTVVVDRSSPESRQKSKQRLNRVLNEESSILVFPEGTMNRTAEVLQPFYDGAFRIAIDAQVKIIPIVVKGAAKLMRPSSLLMSPGKIKVKVLPPVDTSSYTQKEQKSLKEKIRAQMIEELQSA</sequence>
<keyword evidence="12" id="KW-1133">Transmembrane helix</keyword>
<keyword evidence="7 11" id="KW-0444">Lipid biosynthesis</keyword>
<keyword evidence="12" id="KW-0812">Transmembrane</keyword>
<evidence type="ECO:0000256" key="11">
    <source>
        <dbReference type="RuleBase" id="RU361267"/>
    </source>
</evidence>
<evidence type="ECO:0000313" key="14">
    <source>
        <dbReference type="EMBL" id="MBL0766626.1"/>
    </source>
</evidence>
<dbReference type="Proteomes" id="UP000642920">
    <property type="component" value="Unassembled WGS sequence"/>
</dbReference>
<keyword evidence="8 11" id="KW-0808">Transferase</keyword>
<feature type="domain" description="Phospholipid/glycerol acyltransferase" evidence="13">
    <location>
        <begin position="75"/>
        <end position="189"/>
    </location>
</feature>
<evidence type="ECO:0000256" key="3">
    <source>
        <dbReference type="ARBA" id="ARBA00005189"/>
    </source>
</evidence>
<evidence type="ECO:0000313" key="15">
    <source>
        <dbReference type="Proteomes" id="UP000642920"/>
    </source>
</evidence>
<evidence type="ECO:0000256" key="4">
    <source>
        <dbReference type="ARBA" id="ARBA00008655"/>
    </source>
</evidence>
<keyword evidence="15" id="KW-1185">Reference proteome</keyword>
<dbReference type="CDD" id="cd07989">
    <property type="entry name" value="LPLAT_AGPAT-like"/>
    <property type="match status" value="1"/>
</dbReference>
<dbReference type="EMBL" id="JAERQG010000004">
    <property type="protein sequence ID" value="MBL0766626.1"/>
    <property type="molecule type" value="Genomic_DNA"/>
</dbReference>
<evidence type="ECO:0000256" key="8">
    <source>
        <dbReference type="ARBA" id="ARBA00022679"/>
    </source>
</evidence>
<dbReference type="SUPFAM" id="SSF69593">
    <property type="entry name" value="Glycerol-3-phosphate (1)-acyltransferase"/>
    <property type="match status" value="1"/>
</dbReference>
<gene>
    <name evidence="14" type="ORF">JKP34_15270</name>
</gene>
<dbReference type="PANTHER" id="PTHR10434:SF64">
    <property type="entry name" value="1-ACYL-SN-GLYCEROL-3-PHOSPHATE ACYLTRANSFERASE-RELATED"/>
    <property type="match status" value="1"/>
</dbReference>
<feature type="transmembrane region" description="Helical" evidence="12">
    <location>
        <begin position="7"/>
        <end position="29"/>
    </location>
</feature>
<keyword evidence="9 11" id="KW-0443">Lipid metabolism</keyword>
<keyword evidence="10 11" id="KW-0012">Acyltransferase</keyword>
<organism evidence="14 15">
    <name type="scientific">Marivirga atlantica</name>
    <dbReference type="NCBI Taxonomy" id="1548457"/>
    <lineage>
        <taxon>Bacteria</taxon>
        <taxon>Pseudomonadati</taxon>
        <taxon>Bacteroidota</taxon>
        <taxon>Cytophagia</taxon>
        <taxon>Cytophagales</taxon>
        <taxon>Marivirgaceae</taxon>
        <taxon>Marivirga</taxon>
    </lineage>
</organism>
<name>A0A937DKV3_9BACT</name>
<keyword evidence="11" id="KW-1208">Phospholipid metabolism</keyword>
<dbReference type="RefSeq" id="WP_201923374.1">
    <property type="nucleotide sequence ID" value="NZ_JAERQG010000004.1"/>
</dbReference>
<dbReference type="GO" id="GO:0006654">
    <property type="term" value="P:phosphatidic acid biosynthetic process"/>
    <property type="evidence" value="ECO:0007669"/>
    <property type="project" value="TreeGrafter"/>
</dbReference>
<dbReference type="GO" id="GO:0003841">
    <property type="term" value="F:1-acylglycerol-3-phosphate O-acyltransferase activity"/>
    <property type="evidence" value="ECO:0007669"/>
    <property type="project" value="UniProtKB-UniRule"/>
</dbReference>
<dbReference type="InterPro" id="IPR004552">
    <property type="entry name" value="AGP_acyltrans"/>
</dbReference>
<keyword evidence="12" id="KW-0472">Membrane</keyword>
<dbReference type="EC" id="2.3.1.51" evidence="5 11"/>
<comment type="similarity">
    <text evidence="4 11">Belongs to the 1-acyl-sn-glycerol-3-phosphate acyltransferase family.</text>
</comment>
<protein>
    <recommendedName>
        <fullName evidence="6 11">1-acyl-sn-glycerol-3-phosphate acyltransferase</fullName>
        <ecNumber evidence="5 11">2.3.1.51</ecNumber>
    </recommendedName>
</protein>
<accession>A0A937DKV3</accession>
<dbReference type="NCBIfam" id="TIGR00530">
    <property type="entry name" value="AGP_acyltrn"/>
    <property type="match status" value="1"/>
</dbReference>
<evidence type="ECO:0000256" key="5">
    <source>
        <dbReference type="ARBA" id="ARBA00013211"/>
    </source>
</evidence>
<evidence type="ECO:0000256" key="12">
    <source>
        <dbReference type="SAM" id="Phobius"/>
    </source>
</evidence>
<dbReference type="SMART" id="SM00563">
    <property type="entry name" value="PlsC"/>
    <property type="match status" value="1"/>
</dbReference>
<evidence type="ECO:0000259" key="13">
    <source>
        <dbReference type="SMART" id="SM00563"/>
    </source>
</evidence>
<comment type="pathway">
    <text evidence="2">Phospholipid metabolism; CDP-diacylglycerol biosynthesis; CDP-diacylglycerol from sn-glycerol 3-phosphate: step 2/3.</text>
</comment>
<evidence type="ECO:0000256" key="1">
    <source>
        <dbReference type="ARBA" id="ARBA00001141"/>
    </source>
</evidence>
<dbReference type="InterPro" id="IPR002123">
    <property type="entry name" value="Plipid/glycerol_acylTrfase"/>
</dbReference>
<evidence type="ECO:0000256" key="9">
    <source>
        <dbReference type="ARBA" id="ARBA00023098"/>
    </source>
</evidence>